<gene>
    <name evidence="1" type="ORF">KUI_0322</name>
</gene>
<dbReference type="InterPro" id="IPR036597">
    <property type="entry name" value="Fido-like_dom_sf"/>
</dbReference>
<evidence type="ECO:0000313" key="2">
    <source>
        <dbReference type="Proteomes" id="UP000003121"/>
    </source>
</evidence>
<dbReference type="RefSeq" id="WP_014840141.1">
    <property type="nucleotide sequence ID" value="NC_018108.1"/>
</dbReference>
<sequence length="75" mass="8403">METPNISQLNTQERRDLFNFFRIATTHHSNAIEGLSMTFGETKQLLSKGETAPNKPLKDNSIILGFAEAFDSAFN</sequence>
<protein>
    <recommendedName>
        <fullName evidence="3">Fic family protein</fullName>
    </recommendedName>
</protein>
<reference evidence="1 2" key="1">
    <citation type="journal article" date="2012" name="Vet. Microbiol.">
        <title>Comparative genomic analyses of the Taylorellae.</title>
        <authorList>
            <person name="Hauser H."/>
            <person name="Richter D.C."/>
            <person name="van Tonder A."/>
            <person name="Clark L."/>
            <person name="Preston A."/>
        </authorList>
    </citation>
    <scope>NUCLEOTIDE SEQUENCE [LARGE SCALE GENOMIC DNA]</scope>
    <source>
        <strain evidence="1 2">ATCC 35865</strain>
    </source>
</reference>
<dbReference type="Proteomes" id="UP000003121">
    <property type="component" value="Chromosome"/>
</dbReference>
<keyword evidence="2" id="KW-1185">Reference proteome</keyword>
<evidence type="ECO:0008006" key="3">
    <source>
        <dbReference type="Google" id="ProtNLM"/>
    </source>
</evidence>
<organism evidence="1 2">
    <name type="scientific">Taylorella equigenitalis ATCC 35865</name>
    <dbReference type="NCBI Taxonomy" id="743973"/>
    <lineage>
        <taxon>Bacteria</taxon>
        <taxon>Pseudomonadati</taxon>
        <taxon>Pseudomonadota</taxon>
        <taxon>Betaproteobacteria</taxon>
        <taxon>Burkholderiales</taxon>
        <taxon>Alcaligenaceae</taxon>
        <taxon>Taylorella</taxon>
    </lineage>
</organism>
<dbReference type="Gene3D" id="1.10.3290.10">
    <property type="entry name" value="Fido-like domain"/>
    <property type="match status" value="1"/>
</dbReference>
<dbReference type="EMBL" id="CP003264">
    <property type="protein sequence ID" value="AFN35417.1"/>
    <property type="molecule type" value="Genomic_DNA"/>
</dbReference>
<accession>A0ABM5N990</accession>
<evidence type="ECO:0000313" key="1">
    <source>
        <dbReference type="EMBL" id="AFN35417.1"/>
    </source>
</evidence>
<proteinExistence type="predicted"/>
<name>A0ABM5N990_9BURK</name>